<dbReference type="EMBL" id="FNRS01000002">
    <property type="protein sequence ID" value="SED64825.1"/>
    <property type="molecule type" value="Genomic_DNA"/>
</dbReference>
<dbReference type="Gene3D" id="3.55.50.10">
    <property type="entry name" value="Baseplate protein-like domains"/>
    <property type="match status" value="1"/>
</dbReference>
<feature type="domain" description="Gp5/Type VI secretion system Vgr C-terminal trimerisation" evidence="6">
    <location>
        <begin position="474"/>
        <end position="579"/>
    </location>
</feature>
<dbReference type="RefSeq" id="WP_074703058.1">
    <property type="nucleotide sequence ID" value="NZ_FNRS01000002.1"/>
</dbReference>
<dbReference type="InterPro" id="IPR054030">
    <property type="entry name" value="Gp5_Vgr_C"/>
</dbReference>
<dbReference type="Gene3D" id="2.30.110.50">
    <property type="match status" value="1"/>
</dbReference>
<dbReference type="PANTHER" id="PTHR32305">
    <property type="match status" value="1"/>
</dbReference>
<sequence length="688" mass="75879">MPTIDRHKRFSLSINAAESEFQVLGFTGDEAISTPFAFTVELVSERADLALDALLHQPAYLAFDGEGNGVHGKISSIALSSPGPRLTHYRLTLVPQLAYLEHRTNQRIFQRQTVQQIIETVLEEHGIFSNAYLFNSLSSYPPREYCVQYGESDLHFIQRLCFEEGFHYHFRHSPDGHVLVFGDKQQAFSLLTRPTPYVQDAGMVAREPSIERFGLHLETRTNRTVRRDYDFEKASRILQAESSADPDRQVLEHYSYPGGFSATAHGEQQNQRALEHHQTGYRQGNGSSDQPCLSSGHFLTISEHPHAAWNARWLLTRVHHEGKQPQALEEQGRIPQMTASNGFTQGYRNTFHVTPEDVTYRPQQVFAKPRILGSQTARVTGPAGEDIHCDQFGRVRVSFHWDRSAINDDQSSCWVRVASSWAGDRYGSVTIPRVGMEVLVTYLDGDPDRPIISGCLVNSLNPAPLVLPADKTQSVFRSRSTPGGSGFNELRIEDRKGQELIYLHAQRDLEQHVKHDSRVQIDGKSEATISGDSVAVLEAEEQRTVSGDRKVQLNANDHLNIAASSHTRVGQALVAEAGLEVHLKAGARLVLDAGASITLMAGGQHIVISAAGIYSSSPIVPGGVPVPGTPANPLLPGESERLLAPQALPAPLASYQQRLMTSTHDSGVEFCPLCEACENAMCLPEGGL</sequence>
<keyword evidence="3" id="KW-0964">Secreted</keyword>
<evidence type="ECO:0000259" key="5">
    <source>
        <dbReference type="Pfam" id="PF04717"/>
    </source>
</evidence>
<dbReference type="SUPFAM" id="SSF69279">
    <property type="entry name" value="Phage tail proteins"/>
    <property type="match status" value="2"/>
</dbReference>
<feature type="compositionally biased region" description="Polar residues" evidence="4">
    <location>
        <begin position="280"/>
        <end position="290"/>
    </location>
</feature>
<evidence type="ECO:0000259" key="6">
    <source>
        <dbReference type="Pfam" id="PF22178"/>
    </source>
</evidence>
<dbReference type="Proteomes" id="UP000183155">
    <property type="component" value="Unassembled WGS sequence"/>
</dbReference>
<proteinExistence type="inferred from homology"/>
<organism evidence="7 8">
    <name type="scientific">Pseudomonas taetrolens</name>
    <dbReference type="NCBI Taxonomy" id="47884"/>
    <lineage>
        <taxon>Bacteria</taxon>
        <taxon>Pseudomonadati</taxon>
        <taxon>Pseudomonadota</taxon>
        <taxon>Gammaproteobacteria</taxon>
        <taxon>Pseudomonadales</taxon>
        <taxon>Pseudomonadaceae</taxon>
        <taxon>Pseudomonas</taxon>
    </lineage>
</organism>
<dbReference type="Gene3D" id="4.10.220.110">
    <property type="match status" value="1"/>
</dbReference>
<dbReference type="InterPro" id="IPR017847">
    <property type="entry name" value="T6SS_RhsGE_Vgr_subset"/>
</dbReference>
<dbReference type="SUPFAM" id="SSF69255">
    <property type="entry name" value="gp5 N-terminal domain-like"/>
    <property type="match status" value="1"/>
</dbReference>
<dbReference type="InterPro" id="IPR006533">
    <property type="entry name" value="T6SS_Vgr_RhsGE"/>
</dbReference>
<evidence type="ECO:0000256" key="2">
    <source>
        <dbReference type="ARBA" id="ARBA00005558"/>
    </source>
</evidence>
<comment type="subcellular location">
    <subcellularLocation>
        <location evidence="1">Secreted</location>
    </subcellularLocation>
</comment>
<dbReference type="InterPro" id="IPR050708">
    <property type="entry name" value="T6SS_VgrG/RHS"/>
</dbReference>
<evidence type="ECO:0000256" key="4">
    <source>
        <dbReference type="SAM" id="MobiDB-lite"/>
    </source>
</evidence>
<evidence type="ECO:0000313" key="8">
    <source>
        <dbReference type="Proteomes" id="UP000183155"/>
    </source>
</evidence>
<keyword evidence="8" id="KW-1185">Reference proteome</keyword>
<gene>
    <name evidence="7" type="ORF">SAMN04490203_4361</name>
</gene>
<dbReference type="Pfam" id="PF05954">
    <property type="entry name" value="Phage_GPD"/>
    <property type="match status" value="1"/>
</dbReference>
<dbReference type="PANTHER" id="PTHR32305:SF15">
    <property type="entry name" value="PROTEIN RHSA-RELATED"/>
    <property type="match status" value="1"/>
</dbReference>
<dbReference type="Pfam" id="PF04717">
    <property type="entry name" value="Phage_base_V"/>
    <property type="match status" value="1"/>
</dbReference>
<name>A0A1H5CE05_PSETA</name>
<dbReference type="InterPro" id="IPR037026">
    <property type="entry name" value="Vgr_OB-fold_dom_sf"/>
</dbReference>
<comment type="caution">
    <text evidence="7">The sequence shown here is derived from an EMBL/GenBank/DDBJ whole genome shotgun (WGS) entry which is preliminary data.</text>
</comment>
<evidence type="ECO:0000256" key="1">
    <source>
        <dbReference type="ARBA" id="ARBA00004613"/>
    </source>
</evidence>
<dbReference type="InterPro" id="IPR006531">
    <property type="entry name" value="Gp5/Vgr_OB"/>
</dbReference>
<accession>A0A1H5CE05</accession>
<evidence type="ECO:0000313" key="7">
    <source>
        <dbReference type="EMBL" id="SED64825.1"/>
    </source>
</evidence>
<evidence type="ECO:0000256" key="3">
    <source>
        <dbReference type="ARBA" id="ARBA00022525"/>
    </source>
</evidence>
<dbReference type="NCBIfam" id="TIGR03361">
    <property type="entry name" value="VI_Rhs_Vgr"/>
    <property type="match status" value="1"/>
</dbReference>
<protein>
    <submittedName>
        <fullName evidence="7">Type VI secretion system secreted protein VgrG</fullName>
    </submittedName>
</protein>
<feature type="domain" description="Gp5/Type VI secretion system Vgr protein OB-fold" evidence="5">
    <location>
        <begin position="390"/>
        <end position="456"/>
    </location>
</feature>
<reference evidence="7 8" key="1">
    <citation type="submission" date="2016-10" db="EMBL/GenBank/DDBJ databases">
        <authorList>
            <person name="Varghese N."/>
            <person name="Submissions S."/>
        </authorList>
    </citation>
    <scope>NUCLEOTIDE SEQUENCE [LARGE SCALE GENOMIC DNA]</scope>
    <source>
        <strain evidence="7 8">BS3652</strain>
    </source>
</reference>
<dbReference type="Gene3D" id="2.40.50.230">
    <property type="entry name" value="Gp5 N-terminal domain"/>
    <property type="match status" value="1"/>
</dbReference>
<comment type="similarity">
    <text evidence="2">Belongs to the VgrG protein family.</text>
</comment>
<dbReference type="SUPFAM" id="SSF69349">
    <property type="entry name" value="Phage fibre proteins"/>
    <property type="match status" value="1"/>
</dbReference>
<dbReference type="NCBIfam" id="TIGR01646">
    <property type="entry name" value="vgr_GE"/>
    <property type="match status" value="1"/>
</dbReference>
<dbReference type="Pfam" id="PF22178">
    <property type="entry name" value="Gp5_trimer_C"/>
    <property type="match status" value="1"/>
</dbReference>
<feature type="region of interest" description="Disordered" evidence="4">
    <location>
        <begin position="257"/>
        <end position="290"/>
    </location>
</feature>